<dbReference type="EMBL" id="KB445791">
    <property type="protein sequence ID" value="EMD42244.1"/>
    <property type="molecule type" value="Genomic_DNA"/>
</dbReference>
<dbReference type="GO" id="GO:0043066">
    <property type="term" value="P:negative regulation of apoptotic process"/>
    <property type="evidence" value="ECO:0007669"/>
    <property type="project" value="TreeGrafter"/>
</dbReference>
<dbReference type="SMART" id="SM00212">
    <property type="entry name" value="UBCc"/>
    <property type="match status" value="1"/>
</dbReference>
<dbReference type="STRING" id="914234.M2PZ81"/>
<proteinExistence type="predicted"/>
<evidence type="ECO:0000256" key="1">
    <source>
        <dbReference type="ARBA" id="ARBA00022679"/>
    </source>
</evidence>
<dbReference type="GO" id="GO:0016740">
    <property type="term" value="F:transferase activity"/>
    <property type="evidence" value="ECO:0007669"/>
    <property type="project" value="UniProtKB-KW"/>
</dbReference>
<evidence type="ECO:0000256" key="2">
    <source>
        <dbReference type="ARBA" id="ARBA00022786"/>
    </source>
</evidence>
<dbReference type="OrthoDB" id="47801at2759"/>
<dbReference type="Gene3D" id="3.10.110.10">
    <property type="entry name" value="Ubiquitin Conjugating Enzyme"/>
    <property type="match status" value="1"/>
</dbReference>
<feature type="region of interest" description="Disordered" evidence="3">
    <location>
        <begin position="56"/>
        <end position="83"/>
    </location>
</feature>
<dbReference type="InterPro" id="IPR000608">
    <property type="entry name" value="UBC"/>
</dbReference>
<protein>
    <recommendedName>
        <fullName evidence="4">UBC core domain-containing protein</fullName>
    </recommendedName>
</protein>
<feature type="non-terminal residue" evidence="5">
    <location>
        <position position="1"/>
    </location>
</feature>
<dbReference type="Proteomes" id="UP000016930">
    <property type="component" value="Unassembled WGS sequence"/>
</dbReference>
<feature type="region of interest" description="Disordered" evidence="3">
    <location>
        <begin position="306"/>
        <end position="335"/>
    </location>
</feature>
<name>M2PZ81_CERS8</name>
<feature type="domain" description="UBC core" evidence="4">
    <location>
        <begin position="389"/>
        <end position="548"/>
    </location>
</feature>
<evidence type="ECO:0000313" key="6">
    <source>
        <dbReference type="Proteomes" id="UP000016930"/>
    </source>
</evidence>
<dbReference type="InterPro" id="IPR016135">
    <property type="entry name" value="UBQ-conjugating_enzyme/RWD"/>
</dbReference>
<keyword evidence="6" id="KW-1185">Reference proteome</keyword>
<reference evidence="5 6" key="1">
    <citation type="journal article" date="2012" name="Proc. Natl. Acad. Sci. U.S.A.">
        <title>Comparative genomics of Ceriporiopsis subvermispora and Phanerochaete chrysosporium provide insight into selective ligninolysis.</title>
        <authorList>
            <person name="Fernandez-Fueyo E."/>
            <person name="Ruiz-Duenas F.J."/>
            <person name="Ferreira P."/>
            <person name="Floudas D."/>
            <person name="Hibbett D.S."/>
            <person name="Canessa P."/>
            <person name="Larrondo L.F."/>
            <person name="James T.Y."/>
            <person name="Seelenfreund D."/>
            <person name="Lobos S."/>
            <person name="Polanco R."/>
            <person name="Tello M."/>
            <person name="Honda Y."/>
            <person name="Watanabe T."/>
            <person name="Watanabe T."/>
            <person name="Ryu J.S."/>
            <person name="Kubicek C.P."/>
            <person name="Schmoll M."/>
            <person name="Gaskell J."/>
            <person name="Hammel K.E."/>
            <person name="St John F.J."/>
            <person name="Vanden Wymelenberg A."/>
            <person name="Sabat G."/>
            <person name="Splinter BonDurant S."/>
            <person name="Syed K."/>
            <person name="Yadav J.S."/>
            <person name="Doddapaneni H."/>
            <person name="Subramanian V."/>
            <person name="Lavin J.L."/>
            <person name="Oguiza J.A."/>
            <person name="Perez G."/>
            <person name="Pisabarro A.G."/>
            <person name="Ramirez L."/>
            <person name="Santoyo F."/>
            <person name="Master E."/>
            <person name="Coutinho P.M."/>
            <person name="Henrissat B."/>
            <person name="Lombard V."/>
            <person name="Magnuson J.K."/>
            <person name="Kuees U."/>
            <person name="Hori C."/>
            <person name="Igarashi K."/>
            <person name="Samejima M."/>
            <person name="Held B.W."/>
            <person name="Barry K.W."/>
            <person name="LaButti K.M."/>
            <person name="Lapidus A."/>
            <person name="Lindquist E.A."/>
            <person name="Lucas S.M."/>
            <person name="Riley R."/>
            <person name="Salamov A.A."/>
            <person name="Hoffmeister D."/>
            <person name="Schwenk D."/>
            <person name="Hadar Y."/>
            <person name="Yarden O."/>
            <person name="de Vries R.P."/>
            <person name="Wiebenga A."/>
            <person name="Stenlid J."/>
            <person name="Eastwood D."/>
            <person name="Grigoriev I.V."/>
            <person name="Berka R.M."/>
            <person name="Blanchette R.A."/>
            <person name="Kersten P."/>
            <person name="Martinez A.T."/>
            <person name="Vicuna R."/>
            <person name="Cullen D."/>
        </authorList>
    </citation>
    <scope>NUCLEOTIDE SEQUENCE [LARGE SCALE GENOMIC DNA]</scope>
    <source>
        <strain evidence="5 6">B</strain>
    </source>
</reference>
<sequence length="569" mass="62568">MTQVSCPMSCKGGGPSGSCTVLTCCAEVRAIALFEALGGLDRQYIGERVTSEARAREAAAKNRSQGPQSVGPGGTGYGVESTGGEYPYHRSRHGQKPGFFKPKNGLTQTEALAAHWDEIIVRAFATISQFLPSPYSGSPQIYDMIPHQSIATLLKTSQLPVLLGALLRNDSVTDWATRIDVHYGMLSLLRRLADCEVTIEVLTGVRWEMEKSCGLEEWMWDEGDIVWASEKSRSSTDRRLVSAAPLYSHFKKLTKQSEAFLEGAKTVLGESDAQGKEAETMLKITALCGDIIAARDDIERAMRIVGRGAETPMSTSSDTSSDASKSPRKGKNEEPSIALERKYAQICERLAFRHVALSQPSADGNGLAYPTFAYAQDLARTATATRNPKDRLHLIKELAVMATSLPPGVWVRVDEIRNDAIKIMIAGPEGTPYAGGLFEFDCFIPLEYPHKPPLMHLRTTGGGTVRFNPNLYNNGKVCLSLLGTWPGRPEEQWSPKSTLLQVVVSIQSMILIDLPYFNEPGYGQANPRDARSVAYNQEVTSNTIRWAIIDWLRDEHKNGIWADVITAHF</sequence>
<dbReference type="SUPFAM" id="SSF54495">
    <property type="entry name" value="UBC-like"/>
    <property type="match status" value="1"/>
</dbReference>
<accession>M2PZ81</accession>
<dbReference type="CDD" id="cd23810">
    <property type="entry name" value="UBCc_BIRC6"/>
    <property type="match status" value="1"/>
</dbReference>
<keyword evidence="2" id="KW-0833">Ubl conjugation pathway</keyword>
<dbReference type="GO" id="GO:0005634">
    <property type="term" value="C:nucleus"/>
    <property type="evidence" value="ECO:0007669"/>
    <property type="project" value="TreeGrafter"/>
</dbReference>
<dbReference type="Pfam" id="PF00179">
    <property type="entry name" value="UQ_con"/>
    <property type="match status" value="1"/>
</dbReference>
<organism evidence="5 6">
    <name type="scientific">Ceriporiopsis subvermispora (strain B)</name>
    <name type="common">White-rot fungus</name>
    <name type="synonym">Gelatoporia subvermispora</name>
    <dbReference type="NCBI Taxonomy" id="914234"/>
    <lineage>
        <taxon>Eukaryota</taxon>
        <taxon>Fungi</taxon>
        <taxon>Dikarya</taxon>
        <taxon>Basidiomycota</taxon>
        <taxon>Agaricomycotina</taxon>
        <taxon>Agaricomycetes</taxon>
        <taxon>Polyporales</taxon>
        <taxon>Gelatoporiaceae</taxon>
        <taxon>Gelatoporia</taxon>
    </lineage>
</organism>
<evidence type="ECO:0000313" key="5">
    <source>
        <dbReference type="EMBL" id="EMD42244.1"/>
    </source>
</evidence>
<dbReference type="PANTHER" id="PTHR46116">
    <property type="entry name" value="(E3-INDEPENDENT) E2 UBIQUITIN-CONJUGATING ENZYME"/>
    <property type="match status" value="1"/>
</dbReference>
<evidence type="ECO:0000256" key="3">
    <source>
        <dbReference type="SAM" id="MobiDB-lite"/>
    </source>
</evidence>
<gene>
    <name evidence="5" type="ORF">CERSUDRAFT_147934</name>
</gene>
<dbReference type="PROSITE" id="PS50127">
    <property type="entry name" value="UBC_2"/>
    <property type="match status" value="1"/>
</dbReference>
<dbReference type="PANTHER" id="PTHR46116:SF39">
    <property type="entry name" value="BACULOVIRAL IAP REPEAT-CONTAINING PROTEIN 6"/>
    <property type="match status" value="1"/>
</dbReference>
<dbReference type="AlphaFoldDB" id="M2PZ81"/>
<feature type="compositionally biased region" description="Low complexity" evidence="3">
    <location>
        <begin position="314"/>
        <end position="324"/>
    </location>
</feature>
<keyword evidence="1" id="KW-0808">Transferase</keyword>
<dbReference type="GO" id="GO:0004869">
    <property type="term" value="F:cysteine-type endopeptidase inhibitor activity"/>
    <property type="evidence" value="ECO:0007669"/>
    <property type="project" value="TreeGrafter"/>
</dbReference>
<dbReference type="HOGENOM" id="CLU_017402_0_0_1"/>
<evidence type="ECO:0000259" key="4">
    <source>
        <dbReference type="PROSITE" id="PS50127"/>
    </source>
</evidence>